<dbReference type="Gene3D" id="1.10.1380.10">
    <property type="entry name" value="Neutral endopeptidase , domain2"/>
    <property type="match status" value="1"/>
</dbReference>
<keyword evidence="5" id="KW-0479">Metal-binding</keyword>
<dbReference type="GO" id="GO:0046872">
    <property type="term" value="F:metal ion binding"/>
    <property type="evidence" value="ECO:0007669"/>
    <property type="project" value="UniProtKB-KW"/>
</dbReference>
<keyword evidence="8" id="KW-0482">Metalloprotease</keyword>
<evidence type="ECO:0000313" key="12">
    <source>
        <dbReference type="EMBL" id="KAK0163162.1"/>
    </source>
</evidence>
<dbReference type="InterPro" id="IPR024079">
    <property type="entry name" value="MetalloPept_cat_dom_sf"/>
</dbReference>
<dbReference type="InterPro" id="IPR018497">
    <property type="entry name" value="Peptidase_M13_C"/>
</dbReference>
<keyword evidence="7" id="KW-0862">Zinc</keyword>
<comment type="caution">
    <text evidence="12">The sequence shown here is derived from an EMBL/GenBank/DDBJ whole genome shotgun (WGS) entry which is preliminary data.</text>
</comment>
<evidence type="ECO:0000256" key="7">
    <source>
        <dbReference type="ARBA" id="ARBA00022833"/>
    </source>
</evidence>
<dbReference type="PANTHER" id="PTHR11733">
    <property type="entry name" value="ZINC METALLOPROTEASE FAMILY M13 NEPRILYSIN-RELATED"/>
    <property type="match status" value="1"/>
</dbReference>
<evidence type="ECO:0000256" key="6">
    <source>
        <dbReference type="ARBA" id="ARBA00022801"/>
    </source>
</evidence>
<reference evidence="12" key="1">
    <citation type="journal article" date="2023" name="bioRxiv">
        <title>Scaffold-level genome assemblies of two parasitoid biocontrol wasps reveal the parthenogenesis mechanism and an associated novel virus.</title>
        <authorList>
            <person name="Inwood S."/>
            <person name="Skelly J."/>
            <person name="Guhlin J."/>
            <person name="Harrop T."/>
            <person name="Goldson S."/>
            <person name="Dearden P."/>
        </authorList>
    </citation>
    <scope>NUCLEOTIDE SEQUENCE</scope>
    <source>
        <strain evidence="12">Lincoln</strain>
        <tissue evidence="12">Whole body</tissue>
    </source>
</reference>
<gene>
    <name evidence="12" type="ORF">PV327_006870</name>
</gene>
<comment type="similarity">
    <text evidence="3">Belongs to the peptidase M13 family.</text>
</comment>
<protein>
    <submittedName>
        <fullName evidence="12">Uncharacterized protein</fullName>
    </submittedName>
</protein>
<accession>A0AA39F568</accession>
<evidence type="ECO:0000256" key="5">
    <source>
        <dbReference type="ARBA" id="ARBA00022723"/>
    </source>
</evidence>
<dbReference type="PROSITE" id="PS51885">
    <property type="entry name" value="NEPRILYSIN"/>
    <property type="match status" value="1"/>
</dbReference>
<reference evidence="12" key="2">
    <citation type="submission" date="2023-03" db="EMBL/GenBank/DDBJ databases">
        <authorList>
            <person name="Inwood S.N."/>
            <person name="Skelly J.G."/>
            <person name="Guhlin J."/>
            <person name="Harrop T.W.R."/>
            <person name="Goldson S.G."/>
            <person name="Dearden P.K."/>
        </authorList>
    </citation>
    <scope>NUCLEOTIDE SEQUENCE</scope>
    <source>
        <strain evidence="12">Lincoln</strain>
        <tissue evidence="12">Whole body</tissue>
    </source>
</reference>
<evidence type="ECO:0000259" key="11">
    <source>
        <dbReference type="Pfam" id="PF05649"/>
    </source>
</evidence>
<dbReference type="Gene3D" id="3.40.390.10">
    <property type="entry name" value="Collagenase (Catalytic Domain)"/>
    <property type="match status" value="1"/>
</dbReference>
<proteinExistence type="inferred from homology"/>
<evidence type="ECO:0000256" key="8">
    <source>
        <dbReference type="ARBA" id="ARBA00023049"/>
    </source>
</evidence>
<evidence type="ECO:0000256" key="2">
    <source>
        <dbReference type="ARBA" id="ARBA00004401"/>
    </source>
</evidence>
<dbReference type="PRINTS" id="PR00786">
    <property type="entry name" value="NEPRILYSIN"/>
</dbReference>
<comment type="subcellular location">
    <subcellularLocation>
        <location evidence="2">Cell membrane</location>
        <topology evidence="2">Single-pass type II membrane protein</topology>
    </subcellularLocation>
</comment>
<dbReference type="Proteomes" id="UP001168972">
    <property type="component" value="Unassembled WGS sequence"/>
</dbReference>
<dbReference type="InterPro" id="IPR000718">
    <property type="entry name" value="Peptidase_M13"/>
</dbReference>
<name>A0AA39F568_MICHY</name>
<dbReference type="GO" id="GO:0004222">
    <property type="term" value="F:metalloendopeptidase activity"/>
    <property type="evidence" value="ECO:0007669"/>
    <property type="project" value="InterPro"/>
</dbReference>
<evidence type="ECO:0000313" key="13">
    <source>
        <dbReference type="Proteomes" id="UP001168972"/>
    </source>
</evidence>
<evidence type="ECO:0000256" key="4">
    <source>
        <dbReference type="ARBA" id="ARBA00022670"/>
    </source>
</evidence>
<keyword evidence="9" id="KW-0812">Transmembrane</keyword>
<keyword evidence="9" id="KW-1133">Transmembrane helix</keyword>
<sequence length="804" mass="92679">MNKERHNESPSVYSINSAANLVAVKSRDTYFKRRKKKTTVILLFLSLLIIILLAGIIALAIFSIRIHNGVRLCDSEDCIRTAASLKECMDTSIDPCDDFYKYACGRWPENHPTINANVMNSWFNERSDKVTWKVRDLLRQTSNDKKVPWAVEQAKILYKSCLDDDSKNALGLTPTFNLLKELTLPQIPALLGKKDGDFLKKIARVRRVLGKDIFIGIDVMVDPRNKSRNVIVLDTPSALSPLPGDSEIQKRLKTVRAMATQLEMNSDDNYEDEDEPAFIEKSYIIGVMMEIISNGTWNSCDLFDEKSSIHEKDVKKVAESIYELSGILYYMSRADSNETITEENINDSNYMLIEDLQKITDEYVRSENNSLNPKPIWRPFMEELFHNIIDLDLDKKDRILVANLGYCKDLALFLTSTDEEMLETVIWWIVIDVVAPHSSKNVRRIWSDYIDKLIQIEDYEPMSLHCADVVNYMMGMAVARLFVNPEFHEQTGPKVIEMLEHIRDSFASLVTTTGWMDEETKMATLEKSKKMGYVIGHPYWLFNDEILNDYYQGIHMKNNTYLENMLMIAREATKTELEFLHETDSINKTYWAADPTEVNAVYTIIANHITIPAGILQFPFYKLGLEALNYGAIGAILGHELTHGFDNSGRLYDSNGNLRQWWSNDTIIEYRDKTECFIKHYGTYYEKEVDKYVDGELTLDENIADNGGLREAIYAYQRWKAKHGQEPYLPGFTHLTHEQLLFLGFAHLWCEAYTPESLRWSLRDSHSPGHVRLKAVLTNSKEFSETWHCPVGSSMNPNKKCRIW</sequence>
<dbReference type="InterPro" id="IPR008753">
    <property type="entry name" value="Peptidase_M13_N"/>
</dbReference>
<evidence type="ECO:0000256" key="1">
    <source>
        <dbReference type="ARBA" id="ARBA00001947"/>
    </source>
</evidence>
<keyword evidence="13" id="KW-1185">Reference proteome</keyword>
<dbReference type="Pfam" id="PF01431">
    <property type="entry name" value="Peptidase_M13"/>
    <property type="match status" value="1"/>
</dbReference>
<dbReference type="Pfam" id="PF05649">
    <property type="entry name" value="Peptidase_M13_N"/>
    <property type="match status" value="1"/>
</dbReference>
<dbReference type="AlphaFoldDB" id="A0AA39F568"/>
<organism evidence="12 13">
    <name type="scientific">Microctonus hyperodae</name>
    <name type="common">Parasitoid wasp</name>
    <dbReference type="NCBI Taxonomy" id="165561"/>
    <lineage>
        <taxon>Eukaryota</taxon>
        <taxon>Metazoa</taxon>
        <taxon>Ecdysozoa</taxon>
        <taxon>Arthropoda</taxon>
        <taxon>Hexapoda</taxon>
        <taxon>Insecta</taxon>
        <taxon>Pterygota</taxon>
        <taxon>Neoptera</taxon>
        <taxon>Endopterygota</taxon>
        <taxon>Hymenoptera</taxon>
        <taxon>Apocrita</taxon>
        <taxon>Ichneumonoidea</taxon>
        <taxon>Braconidae</taxon>
        <taxon>Euphorinae</taxon>
        <taxon>Microctonus</taxon>
    </lineage>
</organism>
<dbReference type="InterPro" id="IPR042089">
    <property type="entry name" value="Peptidase_M13_dom_2"/>
</dbReference>
<dbReference type="GO" id="GO:0005886">
    <property type="term" value="C:plasma membrane"/>
    <property type="evidence" value="ECO:0007669"/>
    <property type="project" value="UniProtKB-SubCell"/>
</dbReference>
<feature type="transmembrane region" description="Helical" evidence="9">
    <location>
        <begin position="40"/>
        <end position="64"/>
    </location>
</feature>
<feature type="domain" description="Peptidase M13 N-terminal" evidence="11">
    <location>
        <begin position="95"/>
        <end position="538"/>
    </location>
</feature>
<evidence type="ECO:0000256" key="3">
    <source>
        <dbReference type="ARBA" id="ARBA00007357"/>
    </source>
</evidence>
<feature type="domain" description="Peptidase M13 C-terminal" evidence="10">
    <location>
        <begin position="599"/>
        <end position="803"/>
    </location>
</feature>
<comment type="cofactor">
    <cofactor evidence="1">
        <name>Zn(2+)</name>
        <dbReference type="ChEBI" id="CHEBI:29105"/>
    </cofactor>
</comment>
<keyword evidence="4" id="KW-0645">Protease</keyword>
<evidence type="ECO:0000256" key="9">
    <source>
        <dbReference type="SAM" id="Phobius"/>
    </source>
</evidence>
<keyword evidence="6" id="KW-0378">Hydrolase</keyword>
<dbReference type="GO" id="GO:0016485">
    <property type="term" value="P:protein processing"/>
    <property type="evidence" value="ECO:0007669"/>
    <property type="project" value="TreeGrafter"/>
</dbReference>
<dbReference type="SUPFAM" id="SSF55486">
    <property type="entry name" value="Metalloproteases ('zincins'), catalytic domain"/>
    <property type="match status" value="1"/>
</dbReference>
<keyword evidence="9" id="KW-0472">Membrane</keyword>
<dbReference type="EMBL" id="JAQQBR010001833">
    <property type="protein sequence ID" value="KAK0163162.1"/>
    <property type="molecule type" value="Genomic_DNA"/>
</dbReference>
<evidence type="ECO:0000259" key="10">
    <source>
        <dbReference type="Pfam" id="PF01431"/>
    </source>
</evidence>
<dbReference type="PANTHER" id="PTHR11733:SF133">
    <property type="entry name" value="PHOSPHATE-REGULATING NEUTRAL ENDOPEPTIDASE PHEX"/>
    <property type="match status" value="1"/>
</dbReference>
<dbReference type="CDD" id="cd08662">
    <property type="entry name" value="M13"/>
    <property type="match status" value="1"/>
</dbReference>